<feature type="non-terminal residue" evidence="2">
    <location>
        <position position="1"/>
    </location>
</feature>
<proteinExistence type="predicted"/>
<accession>J8GU88</accession>
<protein>
    <recommendedName>
        <fullName evidence="4">BclA C-terminal domain-containing protein</fullName>
    </recommendedName>
</protein>
<dbReference type="AlphaFoldDB" id="J8GU88"/>
<organism evidence="2 3">
    <name type="scientific">Bacillus cereus VD048</name>
    <dbReference type="NCBI Taxonomy" id="1053226"/>
    <lineage>
        <taxon>Bacteria</taxon>
        <taxon>Bacillati</taxon>
        <taxon>Bacillota</taxon>
        <taxon>Bacilli</taxon>
        <taxon>Bacillales</taxon>
        <taxon>Bacillaceae</taxon>
        <taxon>Bacillus</taxon>
        <taxon>Bacillus cereus group</taxon>
    </lineage>
</organism>
<evidence type="ECO:0000313" key="3">
    <source>
        <dbReference type="Proteomes" id="UP000006960"/>
    </source>
</evidence>
<name>J8GU88_BACCE</name>
<feature type="region of interest" description="Disordered" evidence="1">
    <location>
        <begin position="1"/>
        <end position="39"/>
    </location>
</feature>
<reference evidence="2 3" key="1">
    <citation type="submission" date="2012-04" db="EMBL/GenBank/DDBJ databases">
        <title>The Genome Sequence of Bacillus cereus VD048.</title>
        <authorList>
            <consortium name="The Broad Institute Genome Sequencing Platform"/>
            <consortium name="The Broad Institute Genome Sequencing Center for Infectious Disease"/>
            <person name="Feldgarden M."/>
            <person name="Van der Auwera G.A."/>
            <person name="Mahillon J."/>
            <person name="Duprez V."/>
            <person name="Timmery S."/>
            <person name="Mattelet C."/>
            <person name="Dierick K."/>
            <person name="Sun M."/>
            <person name="Yu Z."/>
            <person name="Zhu L."/>
            <person name="Hu X."/>
            <person name="Shank E.B."/>
            <person name="Swiecicka I."/>
            <person name="Hansen B.M."/>
            <person name="Andrup L."/>
            <person name="Young S.K."/>
            <person name="Zeng Q."/>
            <person name="Gargeya S."/>
            <person name="Fitzgerald M."/>
            <person name="Haas B."/>
            <person name="Abouelleil A."/>
            <person name="Alvarado L."/>
            <person name="Arachchi H.M."/>
            <person name="Berlin A."/>
            <person name="Chapman S.B."/>
            <person name="Goldberg J."/>
            <person name="Griggs A."/>
            <person name="Gujja S."/>
            <person name="Hansen M."/>
            <person name="Howarth C."/>
            <person name="Imamovic A."/>
            <person name="Larimer J."/>
            <person name="McCowen C."/>
            <person name="Montmayeur A."/>
            <person name="Murphy C."/>
            <person name="Neiman D."/>
            <person name="Pearson M."/>
            <person name="Priest M."/>
            <person name="Roberts A."/>
            <person name="Saif S."/>
            <person name="Shea T."/>
            <person name="Sisk P."/>
            <person name="Sykes S."/>
            <person name="Wortman J."/>
            <person name="Nusbaum C."/>
            <person name="Birren B."/>
        </authorList>
    </citation>
    <scope>NUCLEOTIDE SEQUENCE [LARGE SCALE GENOMIC DNA]</scope>
    <source>
        <strain evidence="2 3">VD048</strain>
    </source>
</reference>
<evidence type="ECO:0000313" key="2">
    <source>
        <dbReference type="EMBL" id="EJR24487.1"/>
    </source>
</evidence>
<comment type="caution">
    <text evidence="2">The sequence shown here is derived from an EMBL/GenBank/DDBJ whole genome shotgun (WGS) entry which is preliminary data.</text>
</comment>
<evidence type="ECO:0008006" key="4">
    <source>
        <dbReference type="Google" id="ProtNLM"/>
    </source>
</evidence>
<sequence length="197" mass="19285">GPTGSTGSTGTTGPTGPTGSTGSTGTTGPTGSTGLTGPTGPNFPVHGVFFTFIVGPYQPSGIINAGTVIIMDKANPIPLNTAGAFTINPNGDITVNIAGIYIVDARVNLAPGNSGVFGVQINGGGIAFPFLTSFSNITTAGDTASHLITQSNILNLAAGDIVSIGLISGSPSPVLLTTAPSGGISTPSASLRFLKVE</sequence>
<gene>
    <name evidence="2" type="ORF">IIG_05983</name>
</gene>
<dbReference type="HOGENOM" id="CLU_1386732_0_0_9"/>
<dbReference type="PATRIC" id="fig|1053226.3.peg.6091"/>
<dbReference type="Proteomes" id="UP000006960">
    <property type="component" value="Unassembled WGS sequence"/>
</dbReference>
<dbReference type="EMBL" id="AHEU01000060">
    <property type="protein sequence ID" value="EJR24487.1"/>
    <property type="molecule type" value="Genomic_DNA"/>
</dbReference>
<evidence type="ECO:0000256" key="1">
    <source>
        <dbReference type="SAM" id="MobiDB-lite"/>
    </source>
</evidence>